<keyword evidence="2" id="KW-1185">Reference proteome</keyword>
<dbReference type="AlphaFoldDB" id="A0A5C3LRH0"/>
<reference evidence="1 2" key="1">
    <citation type="journal article" date="2019" name="Nat. Ecol. Evol.">
        <title>Megaphylogeny resolves global patterns of mushroom evolution.</title>
        <authorList>
            <person name="Varga T."/>
            <person name="Krizsan K."/>
            <person name="Foldi C."/>
            <person name="Dima B."/>
            <person name="Sanchez-Garcia M."/>
            <person name="Sanchez-Ramirez S."/>
            <person name="Szollosi G.J."/>
            <person name="Szarkandi J.G."/>
            <person name="Papp V."/>
            <person name="Albert L."/>
            <person name="Andreopoulos W."/>
            <person name="Angelini C."/>
            <person name="Antonin V."/>
            <person name="Barry K.W."/>
            <person name="Bougher N.L."/>
            <person name="Buchanan P."/>
            <person name="Buyck B."/>
            <person name="Bense V."/>
            <person name="Catcheside P."/>
            <person name="Chovatia M."/>
            <person name="Cooper J."/>
            <person name="Damon W."/>
            <person name="Desjardin D."/>
            <person name="Finy P."/>
            <person name="Geml J."/>
            <person name="Haridas S."/>
            <person name="Hughes K."/>
            <person name="Justo A."/>
            <person name="Karasinski D."/>
            <person name="Kautmanova I."/>
            <person name="Kiss B."/>
            <person name="Kocsube S."/>
            <person name="Kotiranta H."/>
            <person name="LaButti K.M."/>
            <person name="Lechner B.E."/>
            <person name="Liimatainen K."/>
            <person name="Lipzen A."/>
            <person name="Lukacs Z."/>
            <person name="Mihaltcheva S."/>
            <person name="Morgado L.N."/>
            <person name="Niskanen T."/>
            <person name="Noordeloos M.E."/>
            <person name="Ohm R.A."/>
            <person name="Ortiz-Santana B."/>
            <person name="Ovrebo C."/>
            <person name="Racz N."/>
            <person name="Riley R."/>
            <person name="Savchenko A."/>
            <person name="Shiryaev A."/>
            <person name="Soop K."/>
            <person name="Spirin V."/>
            <person name="Szebenyi C."/>
            <person name="Tomsovsky M."/>
            <person name="Tulloss R.E."/>
            <person name="Uehling J."/>
            <person name="Grigoriev I.V."/>
            <person name="Vagvolgyi C."/>
            <person name="Papp T."/>
            <person name="Martin F.M."/>
            <person name="Miettinen O."/>
            <person name="Hibbett D.S."/>
            <person name="Nagy L.G."/>
        </authorList>
    </citation>
    <scope>NUCLEOTIDE SEQUENCE [LARGE SCALE GENOMIC DNA]</scope>
    <source>
        <strain evidence="1 2">CBS 166.37</strain>
    </source>
</reference>
<sequence length="216" mass="22915">MSRKFHSTCIAGLSLPVLSSQSSSVMLQTWIRGDCSAVSTSSSKCTGRAGGAGYGWVNWSPVRVVGSFKGHLEILVAVEGAVHVLLLDTELSLDIFLAWVLWYCWTGMPGSTLMGHLFPEASHLGIGKREANVFRHQGVVAIYSWPMGVDGAWARLHPVACGLVVGAAVGGEVSIVECAFPRGLSGCTTRASRSRSFAFLCKVANVLRARTSCGLG</sequence>
<protein>
    <submittedName>
        <fullName evidence="1">Uncharacterized protein</fullName>
    </submittedName>
</protein>
<evidence type="ECO:0000313" key="2">
    <source>
        <dbReference type="Proteomes" id="UP000308652"/>
    </source>
</evidence>
<evidence type="ECO:0000313" key="1">
    <source>
        <dbReference type="EMBL" id="TFK35197.1"/>
    </source>
</evidence>
<dbReference type="Proteomes" id="UP000308652">
    <property type="component" value="Unassembled WGS sequence"/>
</dbReference>
<dbReference type="EMBL" id="ML213623">
    <property type="protein sequence ID" value="TFK35197.1"/>
    <property type="molecule type" value="Genomic_DNA"/>
</dbReference>
<gene>
    <name evidence="1" type="ORF">BDQ12DRAFT_668696</name>
</gene>
<organism evidence="1 2">
    <name type="scientific">Crucibulum laeve</name>
    <dbReference type="NCBI Taxonomy" id="68775"/>
    <lineage>
        <taxon>Eukaryota</taxon>
        <taxon>Fungi</taxon>
        <taxon>Dikarya</taxon>
        <taxon>Basidiomycota</taxon>
        <taxon>Agaricomycotina</taxon>
        <taxon>Agaricomycetes</taxon>
        <taxon>Agaricomycetidae</taxon>
        <taxon>Agaricales</taxon>
        <taxon>Agaricineae</taxon>
        <taxon>Nidulariaceae</taxon>
        <taxon>Crucibulum</taxon>
    </lineage>
</organism>
<name>A0A5C3LRH0_9AGAR</name>
<proteinExistence type="predicted"/>
<accession>A0A5C3LRH0</accession>